<comment type="similarity">
    <text evidence="3 7">Belongs to the MoeA family.</text>
</comment>
<protein>
    <recommendedName>
        <fullName evidence="7">Molybdopterin molybdenumtransferase</fullName>
        <ecNumber evidence="7">2.10.1.1</ecNumber>
    </recommendedName>
</protein>
<dbReference type="InterPro" id="IPR001453">
    <property type="entry name" value="MoaB/Mog_dom"/>
</dbReference>
<organism evidence="10 11">
    <name type="scientific">Dietzia timorensis</name>
    <dbReference type="NCBI Taxonomy" id="499555"/>
    <lineage>
        <taxon>Bacteria</taxon>
        <taxon>Bacillati</taxon>
        <taxon>Actinomycetota</taxon>
        <taxon>Actinomycetes</taxon>
        <taxon>Mycobacteriales</taxon>
        <taxon>Dietziaceae</taxon>
        <taxon>Dietzia</taxon>
    </lineage>
</organism>
<dbReference type="NCBIfam" id="NF045515">
    <property type="entry name" value="Glp_gephyrin"/>
    <property type="match status" value="1"/>
</dbReference>
<dbReference type="GO" id="GO:0046872">
    <property type="term" value="F:metal ion binding"/>
    <property type="evidence" value="ECO:0007669"/>
    <property type="project" value="UniProtKB-UniRule"/>
</dbReference>
<evidence type="ECO:0000256" key="8">
    <source>
        <dbReference type="SAM" id="MobiDB-lite"/>
    </source>
</evidence>
<dbReference type="Proteomes" id="UP000186104">
    <property type="component" value="Chromosome"/>
</dbReference>
<evidence type="ECO:0000256" key="2">
    <source>
        <dbReference type="ARBA" id="ARBA00005046"/>
    </source>
</evidence>
<evidence type="ECO:0000313" key="10">
    <source>
        <dbReference type="EMBL" id="ANI93027.1"/>
    </source>
</evidence>
<name>A0A173LP59_9ACTN</name>
<dbReference type="SUPFAM" id="SSF63882">
    <property type="entry name" value="MoeA N-terminal region -like"/>
    <property type="match status" value="2"/>
</dbReference>
<dbReference type="InterPro" id="IPR036135">
    <property type="entry name" value="MoeA_linker/N_sf"/>
</dbReference>
<dbReference type="PANTHER" id="PTHR10192">
    <property type="entry name" value="MOLYBDOPTERIN BIOSYNTHESIS PROTEIN"/>
    <property type="match status" value="1"/>
</dbReference>
<comment type="cofactor">
    <cofactor evidence="7">
        <name>Mg(2+)</name>
        <dbReference type="ChEBI" id="CHEBI:18420"/>
    </cofactor>
</comment>
<dbReference type="Gene3D" id="3.90.105.10">
    <property type="entry name" value="Molybdopterin biosynthesis moea protein, domain 2"/>
    <property type="match status" value="1"/>
</dbReference>
<dbReference type="Pfam" id="PF03453">
    <property type="entry name" value="MoeA_N"/>
    <property type="match status" value="1"/>
</dbReference>
<reference evidence="10 11" key="1">
    <citation type="submission" date="2016-06" db="EMBL/GenBank/DDBJ databases">
        <title>Complete genome sequence of a saline-alkali tolerant type strain Dietzia timorensis ID05-A0528T.</title>
        <authorList>
            <person name="Wu X."/>
        </authorList>
    </citation>
    <scope>NUCLEOTIDE SEQUENCE [LARGE SCALE GENOMIC DNA]</scope>
    <source>
        <strain evidence="10 11">ID05-A0528</strain>
    </source>
</reference>
<evidence type="ECO:0000259" key="9">
    <source>
        <dbReference type="SMART" id="SM00852"/>
    </source>
</evidence>
<dbReference type="STRING" id="499555.BJL86_2263"/>
<dbReference type="UniPathway" id="UPA00344"/>
<dbReference type="Gene3D" id="2.170.190.11">
    <property type="entry name" value="Molybdopterin biosynthesis moea protein, domain 3"/>
    <property type="match status" value="1"/>
</dbReference>
<feature type="region of interest" description="Disordered" evidence="8">
    <location>
        <begin position="66"/>
        <end position="120"/>
    </location>
</feature>
<dbReference type="SUPFAM" id="SSF63867">
    <property type="entry name" value="MoeA C-terminal domain-like"/>
    <property type="match status" value="1"/>
</dbReference>
<dbReference type="OrthoDB" id="9804758at2"/>
<dbReference type="EMBL" id="CP015961">
    <property type="protein sequence ID" value="ANI93027.1"/>
    <property type="molecule type" value="Genomic_DNA"/>
</dbReference>
<dbReference type="EC" id="2.10.1.1" evidence="7"/>
<dbReference type="PANTHER" id="PTHR10192:SF5">
    <property type="entry name" value="GEPHYRIN"/>
    <property type="match status" value="1"/>
</dbReference>
<keyword evidence="7" id="KW-0479">Metal-binding</keyword>
<proteinExistence type="inferred from homology"/>
<evidence type="ECO:0000256" key="6">
    <source>
        <dbReference type="ARBA" id="ARBA00047317"/>
    </source>
</evidence>
<dbReference type="AlphaFoldDB" id="A0A173LP59"/>
<evidence type="ECO:0000256" key="7">
    <source>
        <dbReference type="RuleBase" id="RU365090"/>
    </source>
</evidence>
<comment type="pathway">
    <text evidence="2 7">Cofactor biosynthesis; molybdopterin biosynthesis.</text>
</comment>
<dbReference type="GO" id="GO:0005829">
    <property type="term" value="C:cytosol"/>
    <property type="evidence" value="ECO:0007669"/>
    <property type="project" value="TreeGrafter"/>
</dbReference>
<keyword evidence="5 7" id="KW-0501">Molybdenum cofactor biosynthesis</keyword>
<comment type="function">
    <text evidence="1 7">Catalyzes the insertion of molybdate into adenylated molybdopterin with the concomitant release of AMP.</text>
</comment>
<evidence type="ECO:0000256" key="4">
    <source>
        <dbReference type="ARBA" id="ARBA00022505"/>
    </source>
</evidence>
<dbReference type="GO" id="GO:0006777">
    <property type="term" value="P:Mo-molybdopterin cofactor biosynthetic process"/>
    <property type="evidence" value="ECO:0007669"/>
    <property type="project" value="UniProtKB-UniRule"/>
</dbReference>
<dbReference type="Pfam" id="PF03454">
    <property type="entry name" value="MoeA_C"/>
    <property type="match status" value="1"/>
</dbReference>
<dbReference type="InterPro" id="IPR038987">
    <property type="entry name" value="MoeA-like"/>
</dbReference>
<dbReference type="InterPro" id="IPR036425">
    <property type="entry name" value="MoaB/Mog-like_dom_sf"/>
</dbReference>
<dbReference type="RefSeq" id="WP_067476250.1">
    <property type="nucleotide sequence ID" value="NZ_CP015961.1"/>
</dbReference>
<evidence type="ECO:0000256" key="1">
    <source>
        <dbReference type="ARBA" id="ARBA00002901"/>
    </source>
</evidence>
<keyword evidence="7" id="KW-0460">Magnesium</keyword>
<dbReference type="KEGG" id="dtm:BJL86_2263"/>
<comment type="catalytic activity">
    <reaction evidence="6">
        <text>adenylyl-molybdopterin + molybdate = Mo-molybdopterin + AMP + H(+)</text>
        <dbReference type="Rhea" id="RHEA:35047"/>
        <dbReference type="ChEBI" id="CHEBI:15378"/>
        <dbReference type="ChEBI" id="CHEBI:36264"/>
        <dbReference type="ChEBI" id="CHEBI:62727"/>
        <dbReference type="ChEBI" id="CHEBI:71302"/>
        <dbReference type="ChEBI" id="CHEBI:456215"/>
        <dbReference type="EC" id="2.10.1.1"/>
    </reaction>
</comment>
<dbReference type="InterPro" id="IPR005110">
    <property type="entry name" value="MoeA_linker/N"/>
</dbReference>
<keyword evidence="4 7" id="KW-0500">Molybdenum</keyword>
<feature type="compositionally biased region" description="Acidic residues" evidence="8">
    <location>
        <begin position="94"/>
        <end position="104"/>
    </location>
</feature>
<dbReference type="Gene3D" id="3.40.980.10">
    <property type="entry name" value="MoaB/Mog-like domain"/>
    <property type="match status" value="1"/>
</dbReference>
<sequence length="470" mass="49527">MRSVADQLAEVTAAAMSPRPVRVGIFDALGLLCAEEVVAERALPSFDQAAIDGYAVRSVDLVPPQPAAVRHDPAADDGGDGDPQEPGADREDRTDEEPADDLDGEGGASEDGRANRPLAGGAEQRALSVVGQTMAGSAAAGGMSALQCVRVDTGAPLPTIADAVLPLNWATERQGDRGLEIDVRRRVLSGQFVRRVGDDVQPGDVAVRQGAVIGSAQVGLLASVGRSRVLVHPKPRVAIISIGDELVDIDRETAPGQVYDVTSYALAAAAQDAGADVHRVGIVSTEPSRFREVLAEQLMRSEIVVISGAVGGEATSRARQVIREFGNLDLYRAAMHPGSVQGFGRLGRDEVPTFLLPTNAASALVVFEVMVRPLVRISLGKRQSARRTVLARTIAPITSVEGRHGYLRGQLMRDDETGQYLVRAFGGADGASTHLLAALAEANCLVSIPEETVHVRAGEEVEVMFLAQRG</sequence>
<dbReference type="SUPFAM" id="SSF53218">
    <property type="entry name" value="Molybdenum cofactor biosynthesis proteins"/>
    <property type="match status" value="1"/>
</dbReference>
<keyword evidence="7 10" id="KW-0808">Transferase</keyword>
<dbReference type="SMART" id="SM00852">
    <property type="entry name" value="MoCF_biosynth"/>
    <property type="match status" value="1"/>
</dbReference>
<dbReference type="InterPro" id="IPR005111">
    <property type="entry name" value="MoeA_C_domain_IV"/>
</dbReference>
<dbReference type="CDD" id="cd00887">
    <property type="entry name" value="MoeA"/>
    <property type="match status" value="1"/>
</dbReference>
<gene>
    <name evidence="10" type="ORF">BJL86_2263</name>
</gene>
<evidence type="ECO:0000313" key="11">
    <source>
        <dbReference type="Proteomes" id="UP000186104"/>
    </source>
</evidence>
<dbReference type="InterPro" id="IPR036688">
    <property type="entry name" value="MoeA_C_domain_IV_sf"/>
</dbReference>
<feature type="domain" description="MoaB/Mog" evidence="9">
    <location>
        <begin position="238"/>
        <end position="377"/>
    </location>
</feature>
<evidence type="ECO:0000256" key="3">
    <source>
        <dbReference type="ARBA" id="ARBA00010763"/>
    </source>
</evidence>
<keyword evidence="11" id="KW-1185">Reference proteome</keyword>
<dbReference type="Pfam" id="PF00994">
    <property type="entry name" value="MoCF_biosynth"/>
    <property type="match status" value="1"/>
</dbReference>
<dbReference type="Gene3D" id="2.40.340.10">
    <property type="entry name" value="MoeA, C-terminal, domain IV"/>
    <property type="match status" value="1"/>
</dbReference>
<dbReference type="GO" id="GO:0061599">
    <property type="term" value="F:molybdopterin molybdotransferase activity"/>
    <property type="evidence" value="ECO:0007669"/>
    <property type="project" value="UniProtKB-UniRule"/>
</dbReference>
<evidence type="ECO:0000256" key="5">
    <source>
        <dbReference type="ARBA" id="ARBA00023150"/>
    </source>
</evidence>
<accession>A0A173LP59</accession>